<keyword evidence="5" id="KW-0175">Coiled coil</keyword>
<evidence type="ECO:0000259" key="8">
    <source>
        <dbReference type="PROSITE" id="PS51935"/>
    </source>
</evidence>
<dbReference type="InterPro" id="IPR051794">
    <property type="entry name" value="PG_Endopeptidase_C40"/>
</dbReference>
<keyword evidence="3" id="KW-0378">Hydrolase</keyword>
<evidence type="ECO:0000256" key="3">
    <source>
        <dbReference type="ARBA" id="ARBA00022801"/>
    </source>
</evidence>
<keyword evidence="10" id="KW-1185">Reference proteome</keyword>
<dbReference type="PANTHER" id="PTHR47359">
    <property type="entry name" value="PEPTIDOGLYCAN DL-ENDOPEPTIDASE CWLO"/>
    <property type="match status" value="1"/>
</dbReference>
<keyword evidence="2" id="KW-0645">Protease</keyword>
<keyword evidence="4" id="KW-0788">Thiol protease</keyword>
<evidence type="ECO:0000256" key="5">
    <source>
        <dbReference type="SAM" id="Coils"/>
    </source>
</evidence>
<dbReference type="GO" id="GO:0008234">
    <property type="term" value="F:cysteine-type peptidase activity"/>
    <property type="evidence" value="ECO:0007669"/>
    <property type="project" value="UniProtKB-KW"/>
</dbReference>
<dbReference type="eggNOG" id="COG0791">
    <property type="taxonomic scope" value="Bacteria"/>
</dbReference>
<gene>
    <name evidence="9" type="ordered locus">SCATT_41290</name>
</gene>
<keyword evidence="7" id="KW-0732">Signal</keyword>
<dbReference type="PATRIC" id="fig|1003195.11.peg.5584"/>
<dbReference type="PANTHER" id="PTHR47359:SF3">
    <property type="entry name" value="NLP_P60 DOMAIN-CONTAINING PROTEIN-RELATED"/>
    <property type="match status" value="1"/>
</dbReference>
<feature type="region of interest" description="Disordered" evidence="6">
    <location>
        <begin position="366"/>
        <end position="401"/>
    </location>
</feature>
<feature type="coiled-coil region" evidence="5">
    <location>
        <begin position="173"/>
        <end position="211"/>
    </location>
</feature>
<evidence type="ECO:0000256" key="6">
    <source>
        <dbReference type="SAM" id="MobiDB-lite"/>
    </source>
</evidence>
<proteinExistence type="inferred from homology"/>
<feature type="chain" id="PRO_5003373309" evidence="7">
    <location>
        <begin position="34"/>
        <end position="401"/>
    </location>
</feature>
<evidence type="ECO:0000313" key="9">
    <source>
        <dbReference type="EMBL" id="AEW96500.1"/>
    </source>
</evidence>
<dbReference type="Proteomes" id="UP000007842">
    <property type="component" value="Chromosome"/>
</dbReference>
<evidence type="ECO:0000256" key="2">
    <source>
        <dbReference type="ARBA" id="ARBA00022670"/>
    </source>
</evidence>
<feature type="signal peptide" evidence="7">
    <location>
        <begin position="1"/>
        <end position="33"/>
    </location>
</feature>
<dbReference type="PROSITE" id="PS51935">
    <property type="entry name" value="NLPC_P60"/>
    <property type="match status" value="1"/>
</dbReference>
<dbReference type="AlphaFoldDB" id="F8JPE6"/>
<evidence type="ECO:0000256" key="4">
    <source>
        <dbReference type="ARBA" id="ARBA00022807"/>
    </source>
</evidence>
<dbReference type="Pfam" id="PF00877">
    <property type="entry name" value="NLPC_P60"/>
    <property type="match status" value="1"/>
</dbReference>
<accession>F8JPE6</accession>
<dbReference type="OrthoDB" id="5177647at2"/>
<dbReference type="SUPFAM" id="SSF54001">
    <property type="entry name" value="Cysteine proteinases"/>
    <property type="match status" value="1"/>
</dbReference>
<comment type="similarity">
    <text evidence="1">Belongs to the peptidase C40 family.</text>
</comment>
<dbReference type="KEGG" id="sct:SCAT_4139"/>
<name>F8JPE6_STREN</name>
<feature type="domain" description="NlpC/P60" evidence="8">
    <location>
        <begin position="252"/>
        <end position="373"/>
    </location>
</feature>
<dbReference type="InterPro" id="IPR000064">
    <property type="entry name" value="NLP_P60_dom"/>
</dbReference>
<dbReference type="EMBL" id="CP003219">
    <property type="protein sequence ID" value="AEW96500.1"/>
    <property type="molecule type" value="Genomic_DNA"/>
</dbReference>
<protein>
    <submittedName>
        <fullName evidence="9">NLP/P60 family secreted protein</fullName>
    </submittedName>
</protein>
<accession>G8X0A6</accession>
<dbReference type="Gene3D" id="3.90.1720.10">
    <property type="entry name" value="endopeptidase domain like (from Nostoc punctiforme)"/>
    <property type="match status" value="1"/>
</dbReference>
<dbReference type="STRING" id="1003195.SCATT_41290"/>
<dbReference type="KEGG" id="scy:SCATT_41290"/>
<dbReference type="InterPro" id="IPR038765">
    <property type="entry name" value="Papain-like_cys_pep_sf"/>
</dbReference>
<evidence type="ECO:0000256" key="1">
    <source>
        <dbReference type="ARBA" id="ARBA00007074"/>
    </source>
</evidence>
<evidence type="ECO:0000313" key="10">
    <source>
        <dbReference type="Proteomes" id="UP000007842"/>
    </source>
</evidence>
<dbReference type="GO" id="GO:0006508">
    <property type="term" value="P:proteolysis"/>
    <property type="evidence" value="ECO:0007669"/>
    <property type="project" value="UniProtKB-KW"/>
</dbReference>
<feature type="coiled-coil region" evidence="5">
    <location>
        <begin position="68"/>
        <end position="102"/>
    </location>
</feature>
<dbReference type="HOGENOM" id="CLU_034085_1_2_11"/>
<sequence>MVRRPRGWGRAALVCAGLAGSAVLAAPATSAFAAPSPPDQPGTTAPALPGTPATLVSPDYLTSLLTRLQTLYLQAEQATERYDATKEKLDKQQARTDAVNKQLTDERAALSAGQDLAGAIARQQYQGGSVSPYMRLLLSEDPAEAMAVAHVLQEAAGNQASLVKQLRAGEKRLTELSAQAQTSLDQVRNLADQQRKDRDDVKAKLSAVEKAVASLTGAQLAELSALEQHGIDQAQKELLASGKLGSVSRTPSAPGEQAIAYAFAQLGKPYVWGATGPDSFDCSGLTSQAWAHAGRAIPRTSQEQWADLPKVPLDLLRPGDLIVYFPGATHVALYIGDGLVVQAPRPGGVVKVSPIAANPVLGAVRPDATSPSVDTYRLPGIPADARRPTPLGAPADAAKGR</sequence>
<evidence type="ECO:0000256" key="7">
    <source>
        <dbReference type="SAM" id="SignalP"/>
    </source>
</evidence>
<organism evidence="9 10">
    <name type="scientific">Streptantibioticus cattleyicolor (strain ATCC 35852 / DSM 46488 / JCM 4925 / NBRC 14057 / NRRL 8057)</name>
    <name type="common">Streptomyces cattleya</name>
    <dbReference type="NCBI Taxonomy" id="1003195"/>
    <lineage>
        <taxon>Bacteria</taxon>
        <taxon>Bacillati</taxon>
        <taxon>Actinomycetota</taxon>
        <taxon>Actinomycetes</taxon>
        <taxon>Kitasatosporales</taxon>
        <taxon>Streptomycetaceae</taxon>
        <taxon>Streptantibioticus</taxon>
    </lineage>
</organism>
<reference evidence="10" key="1">
    <citation type="submission" date="2011-12" db="EMBL/GenBank/DDBJ databases">
        <title>Complete genome sequence of Streptomyces cattleya strain DSM 46488.</title>
        <authorList>
            <person name="Ou H.-Y."/>
            <person name="Li P."/>
            <person name="Zhao C."/>
            <person name="O'Hagan D."/>
            <person name="Deng Z."/>
        </authorList>
    </citation>
    <scope>NUCLEOTIDE SEQUENCE [LARGE SCALE GENOMIC DNA]</scope>
    <source>
        <strain evidence="10">ATCC 35852 / DSM 46488 / JCM 4925 / NBRC 14057 / NRRL 8057</strain>
    </source>
</reference>
<dbReference type="RefSeq" id="WP_014144852.1">
    <property type="nucleotide sequence ID" value="NC_016111.1"/>
</dbReference>